<evidence type="ECO:0008006" key="4">
    <source>
        <dbReference type="Google" id="ProtNLM"/>
    </source>
</evidence>
<protein>
    <recommendedName>
        <fullName evidence="4">Flippase-like domain-containing protein</fullName>
    </recommendedName>
</protein>
<proteinExistence type="predicted"/>
<feature type="transmembrane region" description="Helical" evidence="1">
    <location>
        <begin position="212"/>
        <end position="237"/>
    </location>
</feature>
<sequence length="321" mass="35825">MKRLRVDEPPLSSAPDITTDAAPLIALKPVQTLRRRWPALLAMLLTAAMLIGLGHELLDHGLAGLRRAVPASPGFYLFFLVSYFALPVCDFLIFRRLWDVPADAFPALNRKRIANDILIGYSGDAYFYAWARARLHMVAAPFGAVKDVSIVSGITGNLTAFLLGAVALPLGYQLIAPDVIRAMIWSLSFALAISLGVLLFSRRVFSLPRRDLWFIFWMDCLRITVTCVAIALAWSWAMPSVSVGMWMFLVAGRQLVSRLPFLPNKDLLFANFAILVIGQDRTLSDLMAFTGASTLLMHLLLTLLFGAVYVLERMREWRHTD</sequence>
<dbReference type="Proteomes" id="UP000249229">
    <property type="component" value="Unassembled WGS sequence"/>
</dbReference>
<evidence type="ECO:0000313" key="2">
    <source>
        <dbReference type="EMBL" id="PZQ62129.1"/>
    </source>
</evidence>
<dbReference type="EMBL" id="QFQI01000002">
    <property type="protein sequence ID" value="PZQ62129.1"/>
    <property type="molecule type" value="Genomic_DNA"/>
</dbReference>
<organism evidence="2 3">
    <name type="scientific">Sphingomonas taxi</name>
    <dbReference type="NCBI Taxonomy" id="1549858"/>
    <lineage>
        <taxon>Bacteria</taxon>
        <taxon>Pseudomonadati</taxon>
        <taxon>Pseudomonadota</taxon>
        <taxon>Alphaproteobacteria</taxon>
        <taxon>Sphingomonadales</taxon>
        <taxon>Sphingomonadaceae</taxon>
        <taxon>Sphingomonas</taxon>
    </lineage>
</organism>
<evidence type="ECO:0000313" key="3">
    <source>
        <dbReference type="Proteomes" id="UP000249229"/>
    </source>
</evidence>
<feature type="transmembrane region" description="Helical" evidence="1">
    <location>
        <begin position="158"/>
        <end position="176"/>
    </location>
</feature>
<name>A0A2W5PDE9_9SPHN</name>
<accession>A0A2W5PDE9</accession>
<keyword evidence="1" id="KW-0812">Transmembrane</keyword>
<feature type="transmembrane region" description="Helical" evidence="1">
    <location>
        <begin position="286"/>
        <end position="311"/>
    </location>
</feature>
<keyword evidence="1" id="KW-0472">Membrane</keyword>
<dbReference type="AlphaFoldDB" id="A0A2W5PDE9"/>
<comment type="caution">
    <text evidence="2">The sequence shown here is derived from an EMBL/GenBank/DDBJ whole genome shotgun (WGS) entry which is preliminary data.</text>
</comment>
<evidence type="ECO:0000256" key="1">
    <source>
        <dbReference type="SAM" id="Phobius"/>
    </source>
</evidence>
<feature type="transmembrane region" description="Helical" evidence="1">
    <location>
        <begin position="182"/>
        <end position="200"/>
    </location>
</feature>
<keyword evidence="1" id="KW-1133">Transmembrane helix</keyword>
<gene>
    <name evidence="2" type="ORF">DI544_04445</name>
</gene>
<feature type="transmembrane region" description="Helical" evidence="1">
    <location>
        <begin position="37"/>
        <end position="55"/>
    </location>
</feature>
<feature type="transmembrane region" description="Helical" evidence="1">
    <location>
        <begin position="75"/>
        <end position="94"/>
    </location>
</feature>
<reference evidence="2 3" key="1">
    <citation type="submission" date="2017-08" db="EMBL/GenBank/DDBJ databases">
        <title>Infants hospitalized years apart are colonized by the same room-sourced microbial strains.</title>
        <authorList>
            <person name="Brooks B."/>
            <person name="Olm M.R."/>
            <person name="Firek B.A."/>
            <person name="Baker R."/>
            <person name="Thomas B.C."/>
            <person name="Morowitz M.J."/>
            <person name="Banfield J.F."/>
        </authorList>
    </citation>
    <scope>NUCLEOTIDE SEQUENCE [LARGE SCALE GENOMIC DNA]</scope>
    <source>
        <strain evidence="2">S2_005_001_R1_22</strain>
    </source>
</reference>